<accession>A0A345E442</accession>
<evidence type="ECO:0000313" key="2">
    <source>
        <dbReference type="EMBL" id="AXG10334.1"/>
    </source>
</evidence>
<dbReference type="Proteomes" id="UP000253273">
    <property type="component" value="Chromosome"/>
</dbReference>
<dbReference type="KEGG" id="haq:DU484_11035"/>
<dbReference type="Proteomes" id="UP000252985">
    <property type="component" value="Chromosome"/>
</dbReference>
<dbReference type="RefSeq" id="WP_114586098.1">
    <property type="nucleotide sequence ID" value="NZ_CP031148.1"/>
</dbReference>
<dbReference type="KEGG" id="haj:DU500_11300"/>
<dbReference type="AlphaFoldDB" id="A0A345E442"/>
<protein>
    <submittedName>
        <fullName evidence="1">Uncharacterized protein</fullName>
    </submittedName>
</protein>
<name>A0A345E442_9EURY</name>
<dbReference type="EMBL" id="CP031148">
    <property type="protein sequence ID" value="AXG10334.1"/>
    <property type="molecule type" value="Genomic_DNA"/>
</dbReference>
<dbReference type="GeneID" id="37287519"/>
<reference evidence="1 4" key="2">
    <citation type="submission" date="2018-07" db="EMBL/GenBank/DDBJ databases">
        <title>Genome sequences of Haloplanus sp. CBA1113.</title>
        <authorList>
            <person name="Kim Y.B."/>
            <person name="Roh S.W."/>
        </authorList>
    </citation>
    <scope>NUCLEOTIDE SEQUENCE [LARGE SCALE GENOMIC DNA]</scope>
    <source>
        <strain evidence="1 4">CBA1113</strain>
    </source>
</reference>
<gene>
    <name evidence="2" type="ORF">DU484_11035</name>
    <name evidence="1" type="ORF">DU500_11300</name>
</gene>
<keyword evidence="4" id="KW-1185">Reference proteome</keyword>
<proteinExistence type="predicted"/>
<evidence type="ECO:0000313" key="3">
    <source>
        <dbReference type="Proteomes" id="UP000252985"/>
    </source>
</evidence>
<reference evidence="2 3" key="1">
    <citation type="submission" date="2018-07" db="EMBL/GenBank/DDBJ databases">
        <title>Genome sequences of Haloplanus sp. CBA1112.</title>
        <authorList>
            <person name="Kim Y.B."/>
            <person name="Roh S.W."/>
        </authorList>
    </citation>
    <scope>NUCLEOTIDE SEQUENCE [LARGE SCALE GENOMIC DNA]</scope>
    <source>
        <strain evidence="2 3">CBA1112</strain>
    </source>
</reference>
<sequence>MRVRDWQDILDDVTDANADPDGWRAIAGQRQGGVGEDLYLGHPGVGVYHLKTYAKNPYDVRGVGAKVARKIDDGIDPHLPTEELRRRFAVQSPPEDEEEADSMARRLEETVKVHAEAPTTPDDLFRDVMDAVDSPAYGPMAFELSDRPDDLDALAETFDEAEELLSAELDDLIERDEVDRGFY</sequence>
<organism evidence="1 4">
    <name type="scientific">Haloplanus rubicundus</name>
    <dbReference type="NCBI Taxonomy" id="1547898"/>
    <lineage>
        <taxon>Archaea</taxon>
        <taxon>Methanobacteriati</taxon>
        <taxon>Methanobacteriota</taxon>
        <taxon>Stenosarchaea group</taxon>
        <taxon>Halobacteria</taxon>
        <taxon>Halobacteriales</taxon>
        <taxon>Haloferacaceae</taxon>
        <taxon>Haloplanus</taxon>
    </lineage>
</organism>
<dbReference type="OrthoDB" id="213677at2157"/>
<dbReference type="EMBL" id="CP031150">
    <property type="protein sequence ID" value="AXG06964.1"/>
    <property type="molecule type" value="Genomic_DNA"/>
</dbReference>
<evidence type="ECO:0000313" key="4">
    <source>
        <dbReference type="Proteomes" id="UP000253273"/>
    </source>
</evidence>
<accession>A0A345EDR2</accession>
<evidence type="ECO:0000313" key="1">
    <source>
        <dbReference type="EMBL" id="AXG06964.1"/>
    </source>
</evidence>